<evidence type="ECO:0000313" key="6">
    <source>
        <dbReference type="Proteomes" id="UP000823941"/>
    </source>
</evidence>
<feature type="domain" description="FF" evidence="4">
    <location>
        <begin position="151"/>
        <end position="204"/>
    </location>
</feature>
<feature type="domain" description="FF" evidence="4">
    <location>
        <begin position="284"/>
        <end position="338"/>
    </location>
</feature>
<feature type="non-terminal residue" evidence="5">
    <location>
        <position position="1"/>
    </location>
</feature>
<dbReference type="PANTHER" id="PTHR15377">
    <property type="entry name" value="TRANSCRIPTION ELONGATION REGULATOR 1"/>
    <property type="match status" value="1"/>
</dbReference>
<dbReference type="Gene3D" id="2.20.70.10">
    <property type="match status" value="1"/>
</dbReference>
<dbReference type="InterPro" id="IPR045148">
    <property type="entry name" value="TCRG1-like"/>
</dbReference>
<organism evidence="5 6">
    <name type="scientific">Plutella xylostella</name>
    <name type="common">Diamondback moth</name>
    <name type="synonym">Plutella maculipennis</name>
    <dbReference type="NCBI Taxonomy" id="51655"/>
    <lineage>
        <taxon>Eukaryota</taxon>
        <taxon>Metazoa</taxon>
        <taxon>Ecdysozoa</taxon>
        <taxon>Arthropoda</taxon>
        <taxon>Hexapoda</taxon>
        <taxon>Insecta</taxon>
        <taxon>Pterygota</taxon>
        <taxon>Neoptera</taxon>
        <taxon>Endopterygota</taxon>
        <taxon>Lepidoptera</taxon>
        <taxon>Glossata</taxon>
        <taxon>Ditrysia</taxon>
        <taxon>Yponomeutoidea</taxon>
        <taxon>Plutellidae</taxon>
        <taxon>Plutella</taxon>
    </lineage>
</organism>
<feature type="non-terminal residue" evidence="5">
    <location>
        <position position="349"/>
    </location>
</feature>
<proteinExistence type="predicted"/>
<gene>
    <name evidence="5" type="ORF">JYU34_018034</name>
</gene>
<dbReference type="PANTHER" id="PTHR15377:SF3">
    <property type="entry name" value="WW DOMAIN-CONTAINING PROTEIN"/>
    <property type="match status" value="1"/>
</dbReference>
<dbReference type="Gene3D" id="1.10.10.440">
    <property type="entry name" value="FF domain"/>
    <property type="match status" value="3"/>
</dbReference>
<dbReference type="Pfam" id="PF01846">
    <property type="entry name" value="FF"/>
    <property type="match status" value="3"/>
</dbReference>
<evidence type="ECO:0000313" key="5">
    <source>
        <dbReference type="EMBL" id="KAG7298410.1"/>
    </source>
</evidence>
<dbReference type="PROSITE" id="PS51676">
    <property type="entry name" value="FF"/>
    <property type="match status" value="2"/>
</dbReference>
<feature type="compositionally biased region" description="Basic and acidic residues" evidence="3">
    <location>
        <begin position="82"/>
        <end position="119"/>
    </location>
</feature>
<feature type="coiled-coil region" evidence="2">
    <location>
        <begin position="265"/>
        <end position="297"/>
    </location>
</feature>
<dbReference type="SMART" id="SM00441">
    <property type="entry name" value="FF"/>
    <property type="match status" value="3"/>
</dbReference>
<evidence type="ECO:0000256" key="2">
    <source>
        <dbReference type="SAM" id="Coils"/>
    </source>
</evidence>
<dbReference type="InterPro" id="IPR036517">
    <property type="entry name" value="FF_domain_sf"/>
</dbReference>
<dbReference type="EMBL" id="JAHIBW010000024">
    <property type="protein sequence ID" value="KAG7298410.1"/>
    <property type="molecule type" value="Genomic_DNA"/>
</dbReference>
<keyword evidence="6" id="KW-1185">Reference proteome</keyword>
<evidence type="ECO:0000259" key="4">
    <source>
        <dbReference type="PROSITE" id="PS51676"/>
    </source>
</evidence>
<evidence type="ECO:0000256" key="3">
    <source>
        <dbReference type="SAM" id="MobiDB-lite"/>
    </source>
</evidence>
<dbReference type="Proteomes" id="UP000823941">
    <property type="component" value="Chromosome 24"/>
</dbReference>
<accession>A0ABQ7Q0Z6</accession>
<dbReference type="SUPFAM" id="SSF81698">
    <property type="entry name" value="FF domain"/>
    <property type="match status" value="3"/>
</dbReference>
<keyword evidence="1" id="KW-0677">Repeat</keyword>
<feature type="region of interest" description="Disordered" evidence="3">
    <location>
        <begin position="52"/>
        <end position="125"/>
    </location>
</feature>
<comment type="caution">
    <text evidence="5">The sequence shown here is derived from an EMBL/GenBank/DDBJ whole genome shotgun (WGS) entry which is preliminary data.</text>
</comment>
<dbReference type="InterPro" id="IPR002713">
    <property type="entry name" value="FF_domain"/>
</dbReference>
<evidence type="ECO:0000256" key="1">
    <source>
        <dbReference type="ARBA" id="ARBA00022737"/>
    </source>
</evidence>
<protein>
    <recommendedName>
        <fullName evidence="4">FF domain-containing protein</fullName>
    </recommendedName>
</protein>
<keyword evidence="2" id="KW-0175">Coiled coil</keyword>
<name>A0ABQ7Q0Z6_PLUXY</name>
<reference evidence="5 6" key="1">
    <citation type="submission" date="2021-06" db="EMBL/GenBank/DDBJ databases">
        <title>A haploid diamondback moth (Plutella xylostella L.) genome assembly resolves 31 chromosomes and identifies a diamide resistance mutation.</title>
        <authorList>
            <person name="Ward C.M."/>
            <person name="Perry K.D."/>
            <person name="Baker G."/>
            <person name="Powis K."/>
            <person name="Heckel D.G."/>
            <person name="Baxter S.W."/>
        </authorList>
    </citation>
    <scope>NUCLEOTIDE SEQUENCE [LARGE SCALE GENOMIC DNA]</scope>
    <source>
        <strain evidence="5 6">LV</strain>
        <tissue evidence="5">Single pupa</tissue>
    </source>
</reference>
<feature type="compositionally biased region" description="Low complexity" evidence="3">
    <location>
        <begin position="52"/>
        <end position="65"/>
    </location>
</feature>
<sequence length="349" mass="40692">RVVWTAEGRVFFFNPSIPKSVWARPAELVGREDVDKTISQPPKAVLKLQQANNTAPPAAAKSPANGDLKRTVESDSDESEEEPVKKQQKVEEDLKRAVESDSDESGVHRTGEEATEVKKAAATSTTSIDANKEAAIEAEVRAARERAVVPLEQRMKTFRQMLLENEVSAFSTWKKELHKIVFDKRYLLLTSDQRKQVFSKYVRERAEEERKEKMNRIQQKKNAFVALMEEAKLHSKSSYLDFSSKYGKDDRFKGIDKPRNREQYFTEYLADLKKKEKEEREKKREQVKQDFVALLREKGIDRHARWPDVKKRLEGDARYRAVDSSSVREDYFRDYTRALKDERRKDKDR</sequence>